<dbReference type="KEGG" id="mcha:111012228"/>
<name>A0A6J1CLC8_MOMCH</name>
<gene>
    <name evidence="2" type="primary">LOC111012228</name>
</gene>
<organism evidence="1 2">
    <name type="scientific">Momordica charantia</name>
    <name type="common">Bitter gourd</name>
    <name type="synonym">Balsam pear</name>
    <dbReference type="NCBI Taxonomy" id="3673"/>
    <lineage>
        <taxon>Eukaryota</taxon>
        <taxon>Viridiplantae</taxon>
        <taxon>Streptophyta</taxon>
        <taxon>Embryophyta</taxon>
        <taxon>Tracheophyta</taxon>
        <taxon>Spermatophyta</taxon>
        <taxon>Magnoliopsida</taxon>
        <taxon>eudicotyledons</taxon>
        <taxon>Gunneridae</taxon>
        <taxon>Pentapetalae</taxon>
        <taxon>rosids</taxon>
        <taxon>fabids</taxon>
        <taxon>Cucurbitales</taxon>
        <taxon>Cucurbitaceae</taxon>
        <taxon>Momordiceae</taxon>
        <taxon>Momordica</taxon>
    </lineage>
</organism>
<dbReference type="GeneID" id="111012228"/>
<sequence length="173" mass="18974">MGLAIVYPNLKGGEKMSLMLLSTLTLMKSIRGFHRFYSLSYHCGTLFSIPSLTKNWKDHWSLVGDRRLVSDGSVVGCVASCFRDNIFPGGAPLVVSRSENVLKKILAIPMIERVPTLLITDDRLANHRLVRDHNGPTRGNDKRLTPLEASVGKTASLSSLFSCGLLKFVGTSV</sequence>
<proteinExistence type="predicted"/>
<evidence type="ECO:0000313" key="1">
    <source>
        <dbReference type="Proteomes" id="UP000504603"/>
    </source>
</evidence>
<dbReference type="Proteomes" id="UP000504603">
    <property type="component" value="Unplaced"/>
</dbReference>
<evidence type="ECO:0000313" key="2">
    <source>
        <dbReference type="RefSeq" id="XP_022141992.1"/>
    </source>
</evidence>
<protein>
    <submittedName>
        <fullName evidence="2">Uncharacterized protein LOC111012228</fullName>
    </submittedName>
</protein>
<accession>A0A6J1CLC8</accession>
<reference evidence="2" key="1">
    <citation type="submission" date="2025-08" db="UniProtKB">
        <authorList>
            <consortium name="RefSeq"/>
        </authorList>
    </citation>
    <scope>IDENTIFICATION</scope>
    <source>
        <strain evidence="2">OHB3-1</strain>
    </source>
</reference>
<keyword evidence="1" id="KW-1185">Reference proteome</keyword>
<dbReference type="RefSeq" id="XP_022141992.1">
    <property type="nucleotide sequence ID" value="XM_022286300.1"/>
</dbReference>
<dbReference type="AlphaFoldDB" id="A0A6J1CLC8"/>